<evidence type="ECO:0000313" key="2">
    <source>
        <dbReference type="Proteomes" id="UP000223968"/>
    </source>
</evidence>
<reference evidence="1 2" key="1">
    <citation type="submission" date="2017-10" db="EMBL/GenBank/DDBJ databases">
        <title>Comparative genomics in systemic dimorphic fungi from Ajellomycetaceae.</title>
        <authorList>
            <person name="Munoz J.F."/>
            <person name="Mcewen J.G."/>
            <person name="Clay O.K."/>
            <person name="Cuomo C.A."/>
        </authorList>
    </citation>
    <scope>NUCLEOTIDE SEQUENCE [LARGE SCALE GENOMIC DNA]</scope>
    <source>
        <strain evidence="1 2">UAMH5409</strain>
    </source>
</reference>
<comment type="caution">
    <text evidence="1">The sequence shown here is derived from an EMBL/GenBank/DDBJ whole genome shotgun (WGS) entry which is preliminary data.</text>
</comment>
<organism evidence="1 2">
    <name type="scientific">Helicocarpus griseus UAMH5409</name>
    <dbReference type="NCBI Taxonomy" id="1447875"/>
    <lineage>
        <taxon>Eukaryota</taxon>
        <taxon>Fungi</taxon>
        <taxon>Dikarya</taxon>
        <taxon>Ascomycota</taxon>
        <taxon>Pezizomycotina</taxon>
        <taxon>Eurotiomycetes</taxon>
        <taxon>Eurotiomycetidae</taxon>
        <taxon>Onygenales</taxon>
        <taxon>Ajellomycetaceae</taxon>
        <taxon>Helicocarpus</taxon>
    </lineage>
</organism>
<keyword evidence="2" id="KW-1185">Reference proteome</keyword>
<proteinExistence type="predicted"/>
<name>A0A2B7Y8B3_9EURO</name>
<dbReference type="EMBL" id="PDNB01000011">
    <property type="protein sequence ID" value="PGH17339.1"/>
    <property type="molecule type" value="Genomic_DNA"/>
</dbReference>
<evidence type="ECO:0000313" key="1">
    <source>
        <dbReference type="EMBL" id="PGH17339.1"/>
    </source>
</evidence>
<sequence>MNKTNAVYSSSYPTVFTFKFALEAEGGADIPLHDLHYEWGTAKDRWNLASYPQMGEKSRYQNRRPLVVPNNSSQSTQHEVLHWRISIWPYPLTTGNGSQGAQGKGCRIELGQPPLCVHTTPKLDNSSVTVGGATEDDANASLYWVGFFIRANAE</sequence>
<protein>
    <submittedName>
        <fullName evidence="1">Uncharacterized protein</fullName>
    </submittedName>
</protein>
<accession>A0A2B7Y8B3</accession>
<dbReference type="Proteomes" id="UP000223968">
    <property type="component" value="Unassembled WGS sequence"/>
</dbReference>
<dbReference type="AlphaFoldDB" id="A0A2B7Y8B3"/>
<gene>
    <name evidence="1" type="ORF">AJ79_01223</name>
</gene>